<dbReference type="InterPro" id="IPR001878">
    <property type="entry name" value="Znf_CCHC"/>
</dbReference>
<dbReference type="PROSITE" id="PS00141">
    <property type="entry name" value="ASP_PROTEASE"/>
    <property type="match status" value="1"/>
</dbReference>
<sequence>MIVSTEAKEPTLPTNTKVQDRKFALKQTSLTRRRTICQETICLIDPILAVELEAYNKVAKRDRELRGHLRTANADEQPQLNGINVDHKLETWMKSVEAGMKCITEELKELRSSRQKNNDDRWLRGDRASSNNQECRCYECKQTGHFRRNCPELRRRRKQHDSLDKGQKDDAQGDKNAARRPNVSVGLGSSVQECGLYVEVQVQGEKAKFLVDTGATVTLVSETIYKKLPVAIRPNLREVSQTIWTANSTPLSVHGKAEFNICVDQVTYYNDAIVANLKIDGILGLDFMKKNKCSVDVNNETLIIKGHEKQMAIEGFLGCFKITAAKTVSIPPSEVIIPGKVCVPIGSHIPSCESIVEPVDHIVGKQCALTVRSVVSPGETVPVRLMNTEQESKIIYSGTTVGQLSEVNTVQNMLSDEDPQSANMLRKDLAEMLQKTVDTLNPEEQMTKTNTTSAEQLKKCPLCSFKSRSHSEWKYHMADCYETRHFCRRCDYSRDKKVNYIRHLKRNHPDEVEKGQGSQQSDNAEGIKSSEDSLSRDLHEDESSDEEEWLSQEPDITIDEEPGTSGPSPCEKAVDPTVRKRTQPLPVYTPDRCKTPRLDVKTNDPTWKVADKAVQTDPVVYTKSIKTTTIVREHGRKTITVKREKML</sequence>
<dbReference type="Gene3D" id="2.40.70.10">
    <property type="entry name" value="Acid Proteases"/>
    <property type="match status" value="1"/>
</dbReference>
<feature type="region of interest" description="Disordered" evidence="2">
    <location>
        <begin position="151"/>
        <end position="182"/>
    </location>
</feature>
<name>A0A8W8IJ56_MAGGI</name>
<keyword evidence="1" id="KW-0862">Zinc</keyword>
<dbReference type="Gene3D" id="4.10.60.10">
    <property type="entry name" value="Zinc finger, CCHC-type"/>
    <property type="match status" value="1"/>
</dbReference>
<accession>A0A8W8IJ56</accession>
<feature type="compositionally biased region" description="Basic and acidic residues" evidence="2">
    <location>
        <begin position="528"/>
        <end position="541"/>
    </location>
</feature>
<dbReference type="Pfam" id="PF13975">
    <property type="entry name" value="gag-asp_proteas"/>
    <property type="match status" value="1"/>
</dbReference>
<dbReference type="CDD" id="cd00303">
    <property type="entry name" value="retropepsin_like"/>
    <property type="match status" value="1"/>
</dbReference>
<evidence type="ECO:0000256" key="1">
    <source>
        <dbReference type="PROSITE-ProRule" id="PRU00047"/>
    </source>
</evidence>
<dbReference type="InterPro" id="IPR001969">
    <property type="entry name" value="Aspartic_peptidase_AS"/>
</dbReference>
<evidence type="ECO:0000259" key="3">
    <source>
        <dbReference type="PROSITE" id="PS50158"/>
    </source>
</evidence>
<evidence type="ECO:0000313" key="5">
    <source>
        <dbReference type="Proteomes" id="UP000005408"/>
    </source>
</evidence>
<dbReference type="GO" id="GO:0006508">
    <property type="term" value="P:proteolysis"/>
    <property type="evidence" value="ECO:0007669"/>
    <property type="project" value="InterPro"/>
</dbReference>
<protein>
    <recommendedName>
        <fullName evidence="3">CCHC-type domain-containing protein</fullName>
    </recommendedName>
</protein>
<dbReference type="GO" id="GO:0008270">
    <property type="term" value="F:zinc ion binding"/>
    <property type="evidence" value="ECO:0007669"/>
    <property type="project" value="UniProtKB-KW"/>
</dbReference>
<dbReference type="GO" id="GO:0004190">
    <property type="term" value="F:aspartic-type endopeptidase activity"/>
    <property type="evidence" value="ECO:0007669"/>
    <property type="project" value="InterPro"/>
</dbReference>
<feature type="domain" description="CCHC-type" evidence="3">
    <location>
        <begin position="136"/>
        <end position="152"/>
    </location>
</feature>
<keyword evidence="5" id="KW-1185">Reference proteome</keyword>
<dbReference type="Proteomes" id="UP000005408">
    <property type="component" value="Unassembled WGS sequence"/>
</dbReference>
<dbReference type="SMART" id="SM00343">
    <property type="entry name" value="ZnF_C2HC"/>
    <property type="match status" value="1"/>
</dbReference>
<dbReference type="SUPFAM" id="SSF57756">
    <property type="entry name" value="Retrovirus zinc finger-like domains"/>
    <property type="match status" value="1"/>
</dbReference>
<feature type="region of interest" description="Disordered" evidence="2">
    <location>
        <begin position="506"/>
        <end position="576"/>
    </location>
</feature>
<evidence type="ECO:0000256" key="2">
    <source>
        <dbReference type="SAM" id="MobiDB-lite"/>
    </source>
</evidence>
<organism evidence="4 5">
    <name type="scientific">Magallana gigas</name>
    <name type="common">Pacific oyster</name>
    <name type="synonym">Crassostrea gigas</name>
    <dbReference type="NCBI Taxonomy" id="29159"/>
    <lineage>
        <taxon>Eukaryota</taxon>
        <taxon>Metazoa</taxon>
        <taxon>Spiralia</taxon>
        <taxon>Lophotrochozoa</taxon>
        <taxon>Mollusca</taxon>
        <taxon>Bivalvia</taxon>
        <taxon>Autobranchia</taxon>
        <taxon>Pteriomorphia</taxon>
        <taxon>Ostreida</taxon>
        <taxon>Ostreoidea</taxon>
        <taxon>Ostreidae</taxon>
        <taxon>Magallana</taxon>
    </lineage>
</organism>
<reference evidence="4" key="1">
    <citation type="submission" date="2022-08" db="UniProtKB">
        <authorList>
            <consortium name="EnsemblMetazoa"/>
        </authorList>
    </citation>
    <scope>IDENTIFICATION</scope>
    <source>
        <strain evidence="4">05x7-T-G4-1.051#20</strain>
    </source>
</reference>
<dbReference type="PROSITE" id="PS50158">
    <property type="entry name" value="ZF_CCHC"/>
    <property type="match status" value="1"/>
</dbReference>
<dbReference type="Gene3D" id="3.30.160.60">
    <property type="entry name" value="Classic Zinc Finger"/>
    <property type="match status" value="1"/>
</dbReference>
<dbReference type="PANTHER" id="PTHR36943">
    <property type="entry name" value="CCHC-TYPE DOMAIN-CONTAINING PROTEIN"/>
    <property type="match status" value="1"/>
</dbReference>
<dbReference type="AlphaFoldDB" id="A0A8W8IJ56"/>
<keyword evidence="1" id="KW-0863">Zinc-finger</keyword>
<dbReference type="PANTHER" id="PTHR36943:SF1">
    <property type="entry name" value="CCHC-TYPE DOMAIN-CONTAINING PROTEIN"/>
    <property type="match status" value="1"/>
</dbReference>
<evidence type="ECO:0000313" key="4">
    <source>
        <dbReference type="EnsemblMetazoa" id="G14355.1:cds"/>
    </source>
</evidence>
<keyword evidence="1" id="KW-0479">Metal-binding</keyword>
<dbReference type="GO" id="GO:0003676">
    <property type="term" value="F:nucleic acid binding"/>
    <property type="evidence" value="ECO:0007669"/>
    <property type="project" value="InterPro"/>
</dbReference>
<proteinExistence type="predicted"/>
<dbReference type="SUPFAM" id="SSF50630">
    <property type="entry name" value="Acid proteases"/>
    <property type="match status" value="1"/>
</dbReference>
<dbReference type="InterPro" id="IPR036875">
    <property type="entry name" value="Znf_CCHC_sf"/>
</dbReference>
<feature type="compositionally biased region" description="Acidic residues" evidence="2">
    <location>
        <begin position="542"/>
        <end position="562"/>
    </location>
</feature>
<dbReference type="EnsemblMetazoa" id="G14355.1">
    <property type="protein sequence ID" value="G14355.1:cds"/>
    <property type="gene ID" value="G14355"/>
</dbReference>
<dbReference type="InterPro" id="IPR021109">
    <property type="entry name" value="Peptidase_aspartic_dom_sf"/>
</dbReference>
<feature type="compositionally biased region" description="Basic and acidic residues" evidence="2">
    <location>
        <begin position="160"/>
        <end position="177"/>
    </location>
</feature>